<keyword evidence="2" id="KW-0732">Signal</keyword>
<keyword evidence="4" id="KW-1185">Reference proteome</keyword>
<dbReference type="SUPFAM" id="SSF82171">
    <property type="entry name" value="DPP6 N-terminal domain-like"/>
    <property type="match status" value="1"/>
</dbReference>
<accession>A0AAE3M0N3</accession>
<evidence type="ECO:0000313" key="3">
    <source>
        <dbReference type="EMBL" id="MCW3784823.1"/>
    </source>
</evidence>
<dbReference type="Gene3D" id="2.40.160.50">
    <property type="entry name" value="membrane protein fhac: a member of the omp85/tpsb transporter family"/>
    <property type="match status" value="1"/>
</dbReference>
<dbReference type="PANTHER" id="PTHR36842:SF1">
    <property type="entry name" value="PROTEIN TOLB"/>
    <property type="match status" value="1"/>
</dbReference>
<protein>
    <submittedName>
        <fullName evidence="3">BamA/TamA family outer membrane protein</fullName>
    </submittedName>
</protein>
<dbReference type="InterPro" id="IPR011042">
    <property type="entry name" value="6-blade_b-propeller_TolB-like"/>
</dbReference>
<evidence type="ECO:0000256" key="2">
    <source>
        <dbReference type="SAM" id="SignalP"/>
    </source>
</evidence>
<dbReference type="Gene3D" id="2.120.10.30">
    <property type="entry name" value="TolB, C-terminal domain"/>
    <property type="match status" value="2"/>
</dbReference>
<organism evidence="3 4">
    <name type="scientific">Plebeiibacterium sediminum</name>
    <dbReference type="NCBI Taxonomy" id="2992112"/>
    <lineage>
        <taxon>Bacteria</taxon>
        <taxon>Pseudomonadati</taxon>
        <taxon>Bacteroidota</taxon>
        <taxon>Bacteroidia</taxon>
        <taxon>Marinilabiliales</taxon>
        <taxon>Marinilabiliaceae</taxon>
        <taxon>Plebeiibacterium</taxon>
    </lineage>
</organism>
<gene>
    <name evidence="3" type="ORF">OM075_00010</name>
</gene>
<dbReference type="InterPro" id="IPR011659">
    <property type="entry name" value="WD40"/>
</dbReference>
<dbReference type="Pfam" id="PF07676">
    <property type="entry name" value="PD40"/>
    <property type="match status" value="2"/>
</dbReference>
<feature type="signal peptide" evidence="2">
    <location>
        <begin position="1"/>
        <end position="23"/>
    </location>
</feature>
<dbReference type="InterPro" id="IPR007541">
    <property type="entry name" value="Uncharacterised_BSP"/>
</dbReference>
<dbReference type="PANTHER" id="PTHR36842">
    <property type="entry name" value="PROTEIN TOLB HOMOLOG"/>
    <property type="match status" value="1"/>
</dbReference>
<comment type="caution">
    <text evidence="3">The sequence shown here is derived from an EMBL/GenBank/DDBJ whole genome shotgun (WGS) entry which is preliminary data.</text>
</comment>
<dbReference type="AlphaFoldDB" id="A0AAE3M0N3"/>
<dbReference type="RefSeq" id="WP_301188394.1">
    <property type="nucleotide sequence ID" value="NZ_JAPDPJ010000001.1"/>
</dbReference>
<dbReference type="Proteomes" id="UP001209229">
    <property type="component" value="Unassembled WGS sequence"/>
</dbReference>
<reference evidence="3" key="1">
    <citation type="submission" date="2022-10" db="EMBL/GenBank/DDBJ databases">
        <authorList>
            <person name="Yu W.X."/>
        </authorList>
    </citation>
    <scope>NUCLEOTIDE SEQUENCE</scope>
    <source>
        <strain evidence="3">AAT</strain>
    </source>
</reference>
<dbReference type="Pfam" id="PF04450">
    <property type="entry name" value="BSP"/>
    <property type="match status" value="1"/>
</dbReference>
<evidence type="ECO:0000313" key="4">
    <source>
        <dbReference type="Proteomes" id="UP001209229"/>
    </source>
</evidence>
<feature type="chain" id="PRO_5042189101" evidence="2">
    <location>
        <begin position="24"/>
        <end position="1007"/>
    </location>
</feature>
<sequence length="1007" mass="115416">MQFRWLKYILFFLLCSSFSNVTAQYFGQNKPSYKQFDFELYKTPHFEIYHYNTTDTLIKAIALKTEQWYGYHQQILMDTFIVRNPLILYTSHADFQQTNAIHGYIGIGTGGVTEGFKKRIIMPVSYSKQQTSHVLGHEMVHAFQYDLLQKKSAMGISAVQNIPLWMIEGMAEYLSVGNTDSHTVLWMRDALIHQKFPSLIVLTTDLRYSPYRFGQTFWSYISNTYGEQYVSRLFLETANKGVDRAIADVLYISMDSLSVEWKETLSNHLLKNINDSTFSIHGDRILSRKNSGRYNLAPSVSPDGNRLIFLSERDLFSLDLYLADAKSGTVIKKLYTSTKSDRVDDINYMETSGTWSPDGKFFAYMAYVKGVSALIIFNVEKGKIVREIKIQEVDAMSYPAWSPKDNIIAFTGLKQGVSDLYLFNIDNDELQNITNDSFCNLQPSWDKNGDEIYYVTDAPDPLQDRYTNTAYNIAKLHLNSLKKTVFSTFSGAQNVNPVVANDASRVFFLSDRDGTRNLYLFDIRKNNIEQLTFYPTGITGITPLAPALNISKNELFYNMLWEGEFSIIRANINQIQKTAVEVKDRKVDMYASRLMPYSKYPSMVDQNLLATNVVISEEQDSFYTEPVKARFKLDYIGNTSMGVMTSRYGAGMAGSVEARFSDILGDHMLYSGVSINGEIYDFGGQVAYINKKRPLKLGVSISHIPYQTGYLDIEEDLESGEEYLSYYFRRTFIDKLTFFGYYPINKSHRVEAGISAANYSYRTEKVENFNYYYSISNQNRKVVDSPSPFAVGIIDFAYVIDNSKFGLASPIEGKRIRLAYERYLSGLDMNTLLFDFRKYFRLKPYTFALRMYHYGRYGSGSDDHRLYDLYIGYPWYIRGYEAGSFFGEEADGKISANQLWGSKAIVSNLEWRIPFSGPKNYAWIHSQIFFSELAIFYDAGITWDETSSPVFSFTSNSKSERIPIMSSGLALRFNLLGAIIIEPYYAFPIHQGKFHNGNFGVNILAGW</sequence>
<evidence type="ECO:0000256" key="1">
    <source>
        <dbReference type="ARBA" id="ARBA00009820"/>
    </source>
</evidence>
<comment type="similarity">
    <text evidence="1">Belongs to the TolB family.</text>
</comment>
<dbReference type="EMBL" id="JAPDPJ010000001">
    <property type="protein sequence ID" value="MCW3784823.1"/>
    <property type="molecule type" value="Genomic_DNA"/>
</dbReference>
<name>A0AAE3M0N3_9BACT</name>
<proteinExistence type="inferred from homology"/>